<keyword evidence="2 4" id="KW-0378">Hydrolase</keyword>
<comment type="subcellular location">
    <subcellularLocation>
        <location evidence="4">Cytoplasm</location>
    </subcellularLocation>
</comment>
<dbReference type="InterPro" id="IPR003697">
    <property type="entry name" value="Maf-like"/>
</dbReference>
<comment type="catalytic activity">
    <reaction evidence="4">
        <text>a ribonucleoside 5'-triphosphate + H2O = a ribonucleoside 5'-phosphate + diphosphate + H(+)</text>
        <dbReference type="Rhea" id="RHEA:23996"/>
        <dbReference type="ChEBI" id="CHEBI:15377"/>
        <dbReference type="ChEBI" id="CHEBI:15378"/>
        <dbReference type="ChEBI" id="CHEBI:33019"/>
        <dbReference type="ChEBI" id="CHEBI:58043"/>
        <dbReference type="ChEBI" id="CHEBI:61557"/>
        <dbReference type="EC" id="3.6.1.9"/>
    </reaction>
</comment>
<keyword evidence="3 4" id="KW-0546">Nucleotide metabolism</keyword>
<evidence type="ECO:0000313" key="6">
    <source>
        <dbReference type="Proteomes" id="UP000035444"/>
    </source>
</evidence>
<dbReference type="RefSeq" id="WP_047764085.1">
    <property type="nucleotide sequence ID" value="NZ_LAQL01000006.1"/>
</dbReference>
<dbReference type="CDD" id="cd00555">
    <property type="entry name" value="Maf"/>
    <property type="match status" value="1"/>
</dbReference>
<dbReference type="PATRIC" id="fig|1489064.4.peg.3386"/>
<evidence type="ECO:0000313" key="5">
    <source>
        <dbReference type="EMBL" id="KLN60873.1"/>
    </source>
</evidence>
<dbReference type="PANTHER" id="PTHR43213">
    <property type="entry name" value="BIFUNCTIONAL DTTP/UTP PYROPHOSPHATASE/METHYLTRANSFERASE PROTEIN-RELATED"/>
    <property type="match status" value="1"/>
</dbReference>
<comment type="cofactor">
    <cofactor evidence="1 4">
        <name>a divalent metal cation</name>
        <dbReference type="ChEBI" id="CHEBI:60240"/>
    </cofactor>
</comment>
<dbReference type="PANTHER" id="PTHR43213:SF5">
    <property type="entry name" value="BIFUNCTIONAL DTTP_UTP PYROPHOSPHATASE_METHYLTRANSFERASE PROTEIN-RELATED"/>
    <property type="match status" value="1"/>
</dbReference>
<gene>
    <name evidence="5" type="ORF">WH96_10450</name>
</gene>
<dbReference type="EMBL" id="LAQL01000006">
    <property type="protein sequence ID" value="KLN60873.1"/>
    <property type="molecule type" value="Genomic_DNA"/>
</dbReference>
<dbReference type="GO" id="GO:0047429">
    <property type="term" value="F:nucleoside triphosphate diphosphatase activity"/>
    <property type="evidence" value="ECO:0007669"/>
    <property type="project" value="UniProtKB-EC"/>
</dbReference>
<comment type="function">
    <text evidence="4">Nucleoside triphosphate pyrophosphatase. May have a dual role in cell division arrest and in preventing the incorporation of modified nucleotides into cellular nucleic acids.</text>
</comment>
<dbReference type="STRING" id="1489064.WH96_10450"/>
<reference evidence="5 6" key="1">
    <citation type="submission" date="2015-03" db="EMBL/GenBank/DDBJ databases">
        <title>Genome Sequence of Kiloniella spongiae MEBiC09566, isolated from a marine sponge.</title>
        <authorList>
            <person name="Shao Z."/>
            <person name="Wang L."/>
            <person name="Li X."/>
        </authorList>
    </citation>
    <scope>NUCLEOTIDE SEQUENCE [LARGE SCALE GENOMIC DNA]</scope>
    <source>
        <strain evidence="5 6">MEBiC09566</strain>
    </source>
</reference>
<dbReference type="GO" id="GO:0009117">
    <property type="term" value="P:nucleotide metabolic process"/>
    <property type="evidence" value="ECO:0007669"/>
    <property type="project" value="UniProtKB-KW"/>
</dbReference>
<feature type="active site" description="Proton acceptor" evidence="4">
    <location>
        <position position="87"/>
    </location>
</feature>
<keyword evidence="4" id="KW-0963">Cytoplasm</keyword>
<dbReference type="Gene3D" id="3.90.950.10">
    <property type="match status" value="1"/>
</dbReference>
<dbReference type="InterPro" id="IPR029001">
    <property type="entry name" value="ITPase-like_fam"/>
</dbReference>
<comment type="catalytic activity">
    <reaction evidence="4">
        <text>a 2'-deoxyribonucleoside 5'-triphosphate + H2O = a 2'-deoxyribonucleoside 5'-phosphate + diphosphate + H(+)</text>
        <dbReference type="Rhea" id="RHEA:44644"/>
        <dbReference type="ChEBI" id="CHEBI:15377"/>
        <dbReference type="ChEBI" id="CHEBI:15378"/>
        <dbReference type="ChEBI" id="CHEBI:33019"/>
        <dbReference type="ChEBI" id="CHEBI:61560"/>
        <dbReference type="ChEBI" id="CHEBI:65317"/>
        <dbReference type="EC" id="3.6.1.9"/>
    </reaction>
</comment>
<comment type="caution">
    <text evidence="5">The sequence shown here is derived from an EMBL/GenBank/DDBJ whole genome shotgun (WGS) entry which is preliminary data.</text>
</comment>
<protein>
    <recommendedName>
        <fullName evidence="4">Nucleoside triphosphate pyrophosphatase</fullName>
        <ecNumber evidence="4">3.6.1.9</ecNumber>
    </recommendedName>
    <alternativeName>
        <fullName evidence="4">Nucleotide pyrophosphatase</fullName>
        <shortName evidence="4">Nucleotide PPase</shortName>
    </alternativeName>
</protein>
<keyword evidence="6" id="KW-1185">Reference proteome</keyword>
<organism evidence="5 6">
    <name type="scientific">Kiloniella spongiae</name>
    <dbReference type="NCBI Taxonomy" id="1489064"/>
    <lineage>
        <taxon>Bacteria</taxon>
        <taxon>Pseudomonadati</taxon>
        <taxon>Pseudomonadota</taxon>
        <taxon>Alphaproteobacteria</taxon>
        <taxon>Rhodospirillales</taxon>
        <taxon>Kiloniellaceae</taxon>
        <taxon>Kiloniella</taxon>
    </lineage>
</organism>
<evidence type="ECO:0000256" key="1">
    <source>
        <dbReference type="ARBA" id="ARBA00001968"/>
    </source>
</evidence>
<dbReference type="GO" id="GO:0005737">
    <property type="term" value="C:cytoplasm"/>
    <property type="evidence" value="ECO:0007669"/>
    <property type="project" value="UniProtKB-SubCell"/>
</dbReference>
<proteinExistence type="inferred from homology"/>
<dbReference type="PIRSF" id="PIRSF006305">
    <property type="entry name" value="Maf"/>
    <property type="match status" value="1"/>
</dbReference>
<evidence type="ECO:0000256" key="3">
    <source>
        <dbReference type="ARBA" id="ARBA00023080"/>
    </source>
</evidence>
<sequence length="209" mass="22749">MNRVIEQENLDQTPVILASASKARGLLLKNAGVLLADLLPAAIDEDEVKQSLKAEGATALQVAETLAELKARKISMTNQNSFVIGADQMLNCNGVWFDKPGDLDHAGAHLKALSGKTHQLECSVCVVKNGERLWHHNETASLAMRPLDDDFIAAYLNKLGDDALSSVGAYQLEGIGAQLFHRIQGDYFTILGLPLLPLLTFLRHNRILA</sequence>
<dbReference type="AlphaFoldDB" id="A0A0H2MER7"/>
<name>A0A0H2MER7_9PROT</name>
<evidence type="ECO:0000256" key="2">
    <source>
        <dbReference type="ARBA" id="ARBA00022801"/>
    </source>
</evidence>
<dbReference type="HAMAP" id="MF_00528">
    <property type="entry name" value="Maf"/>
    <property type="match status" value="1"/>
</dbReference>
<dbReference type="SUPFAM" id="SSF52972">
    <property type="entry name" value="ITPase-like"/>
    <property type="match status" value="1"/>
</dbReference>
<comment type="similarity">
    <text evidence="4">Belongs to the Maf family.</text>
</comment>
<dbReference type="OrthoDB" id="9813962at2"/>
<evidence type="ECO:0000256" key="4">
    <source>
        <dbReference type="HAMAP-Rule" id="MF_00528"/>
    </source>
</evidence>
<comment type="caution">
    <text evidence="4">Lacks conserved residue(s) required for the propagation of feature annotation.</text>
</comment>
<dbReference type="EC" id="3.6.1.9" evidence="4"/>
<accession>A0A0H2MER7</accession>
<dbReference type="Pfam" id="PF02545">
    <property type="entry name" value="Maf"/>
    <property type="match status" value="1"/>
</dbReference>
<dbReference type="Proteomes" id="UP000035444">
    <property type="component" value="Unassembled WGS sequence"/>
</dbReference>